<dbReference type="GO" id="GO:0000271">
    <property type="term" value="P:polysaccharide biosynthetic process"/>
    <property type="evidence" value="ECO:0007669"/>
    <property type="project" value="InterPro"/>
</dbReference>
<feature type="domain" description="GtrA/DPMS transmembrane" evidence="6">
    <location>
        <begin position="28"/>
        <end position="139"/>
    </location>
</feature>
<feature type="transmembrane region" description="Helical" evidence="5">
    <location>
        <begin position="26"/>
        <end position="48"/>
    </location>
</feature>
<evidence type="ECO:0000313" key="8">
    <source>
        <dbReference type="Proteomes" id="UP000034852"/>
    </source>
</evidence>
<evidence type="ECO:0000256" key="5">
    <source>
        <dbReference type="SAM" id="Phobius"/>
    </source>
</evidence>
<reference evidence="7" key="1">
    <citation type="journal article" date="2015" name="Nature">
        <title>rRNA introns, odd ribosomes, and small enigmatic genomes across a large radiation of phyla.</title>
        <authorList>
            <person name="Brown C.T."/>
            <person name="Hug L.A."/>
            <person name="Thomas B.C."/>
            <person name="Sharon I."/>
            <person name="Castelle C.J."/>
            <person name="Singh A."/>
            <person name="Wilkins M.J."/>
            <person name="Williams K.H."/>
            <person name="Banfield J.F."/>
        </authorList>
    </citation>
    <scope>NUCLEOTIDE SEQUENCE [LARGE SCALE GENOMIC DNA]</scope>
</reference>
<evidence type="ECO:0000259" key="6">
    <source>
        <dbReference type="Pfam" id="PF04138"/>
    </source>
</evidence>
<keyword evidence="4 5" id="KW-0472">Membrane</keyword>
<feature type="transmembrane region" description="Helical" evidence="5">
    <location>
        <begin position="60"/>
        <end position="79"/>
    </location>
</feature>
<comment type="caution">
    <text evidence="7">The sequence shown here is derived from an EMBL/GenBank/DDBJ whole genome shotgun (WGS) entry which is preliminary data.</text>
</comment>
<evidence type="ECO:0000313" key="7">
    <source>
        <dbReference type="EMBL" id="KKQ35707.1"/>
    </source>
</evidence>
<protein>
    <submittedName>
        <fullName evidence="7">GtrA-like protein</fullName>
    </submittedName>
</protein>
<dbReference type="EMBL" id="LBTH01000017">
    <property type="protein sequence ID" value="KKQ35707.1"/>
    <property type="molecule type" value="Genomic_DNA"/>
</dbReference>
<gene>
    <name evidence="7" type="ORF">US52_C0017G0004</name>
</gene>
<organism evidence="7 8">
    <name type="scientific">candidate division WS6 bacterium GW2011_GWA2_37_6</name>
    <dbReference type="NCBI Taxonomy" id="1619087"/>
    <lineage>
        <taxon>Bacteria</taxon>
        <taxon>Candidatus Dojkabacteria</taxon>
    </lineage>
</organism>
<dbReference type="GO" id="GO:0016020">
    <property type="term" value="C:membrane"/>
    <property type="evidence" value="ECO:0007669"/>
    <property type="project" value="UniProtKB-SubCell"/>
</dbReference>
<proteinExistence type="predicted"/>
<feature type="transmembrane region" description="Helical" evidence="5">
    <location>
        <begin position="116"/>
        <end position="133"/>
    </location>
</feature>
<dbReference type="Pfam" id="PF04138">
    <property type="entry name" value="GtrA_DPMS_TM"/>
    <property type="match status" value="1"/>
</dbReference>
<feature type="transmembrane region" description="Helical" evidence="5">
    <location>
        <begin position="91"/>
        <end position="110"/>
    </location>
</feature>
<accession>A0A0G0H0L0</accession>
<dbReference type="Proteomes" id="UP000034852">
    <property type="component" value="Unassembled WGS sequence"/>
</dbReference>
<evidence type="ECO:0000256" key="2">
    <source>
        <dbReference type="ARBA" id="ARBA00022692"/>
    </source>
</evidence>
<keyword evidence="2 5" id="KW-0812">Transmembrane</keyword>
<sequence>MIKKIFGKTQKKIALICRDKELRRELIKYIFISVFGYVAVFICLYLLIDILGINERVSYFFIYVIFYVITYLLGVAFVFKTSHSNKKVFKFLIYIIIFFSLNNLIFNVILFSGLSYQIVVIITMFILFPLRFLSSKLVVYK</sequence>
<dbReference type="InterPro" id="IPR007267">
    <property type="entry name" value="GtrA_DPMS_TM"/>
</dbReference>
<keyword evidence="3 5" id="KW-1133">Transmembrane helix</keyword>
<evidence type="ECO:0000256" key="4">
    <source>
        <dbReference type="ARBA" id="ARBA00023136"/>
    </source>
</evidence>
<evidence type="ECO:0000256" key="1">
    <source>
        <dbReference type="ARBA" id="ARBA00004141"/>
    </source>
</evidence>
<evidence type="ECO:0000256" key="3">
    <source>
        <dbReference type="ARBA" id="ARBA00022989"/>
    </source>
</evidence>
<dbReference type="AlphaFoldDB" id="A0A0G0H0L0"/>
<comment type="subcellular location">
    <subcellularLocation>
        <location evidence="1">Membrane</location>
        <topology evidence="1">Multi-pass membrane protein</topology>
    </subcellularLocation>
</comment>
<name>A0A0G0H0L0_9BACT</name>